<dbReference type="AlphaFoldDB" id="A0A072VKQ8"/>
<organism evidence="2 4">
    <name type="scientific">Medicago truncatula</name>
    <name type="common">Barrel medic</name>
    <name type="synonym">Medicago tribuloides</name>
    <dbReference type="NCBI Taxonomy" id="3880"/>
    <lineage>
        <taxon>Eukaryota</taxon>
        <taxon>Viridiplantae</taxon>
        <taxon>Streptophyta</taxon>
        <taxon>Embryophyta</taxon>
        <taxon>Tracheophyta</taxon>
        <taxon>Spermatophyta</taxon>
        <taxon>Magnoliopsida</taxon>
        <taxon>eudicotyledons</taxon>
        <taxon>Gunneridae</taxon>
        <taxon>Pentapetalae</taxon>
        <taxon>rosids</taxon>
        <taxon>fabids</taxon>
        <taxon>Fabales</taxon>
        <taxon>Fabaceae</taxon>
        <taxon>Papilionoideae</taxon>
        <taxon>50 kb inversion clade</taxon>
        <taxon>NPAAA clade</taxon>
        <taxon>Hologalegina</taxon>
        <taxon>IRL clade</taxon>
        <taxon>Trifolieae</taxon>
        <taxon>Medicago</taxon>
    </lineage>
</organism>
<sequence length="61" mass="6799">MELICKKFFKVLDGTSQGRAPSRSVHGLGQPRKPGQTHPENPKKWVGLDNWVGVVSKMENP</sequence>
<evidence type="ECO:0000313" key="2">
    <source>
        <dbReference type="EMBL" id="KEH42216.1"/>
    </source>
</evidence>
<evidence type="ECO:0000313" key="4">
    <source>
        <dbReference type="Proteomes" id="UP000002051"/>
    </source>
</evidence>
<dbReference type="EnsemblPlants" id="KEH42216">
    <property type="protein sequence ID" value="KEH42216"/>
    <property type="gene ID" value="MTR_1g064225"/>
</dbReference>
<reference evidence="3" key="3">
    <citation type="submission" date="2015-04" db="UniProtKB">
        <authorList>
            <consortium name="EnsemblPlants"/>
        </authorList>
    </citation>
    <scope>IDENTIFICATION</scope>
    <source>
        <strain evidence="3">cv. Jemalong A17</strain>
    </source>
</reference>
<protein>
    <submittedName>
        <fullName evidence="2 3">Uncharacterized protein</fullName>
    </submittedName>
</protein>
<feature type="region of interest" description="Disordered" evidence="1">
    <location>
        <begin position="15"/>
        <end position="45"/>
    </location>
</feature>
<evidence type="ECO:0000313" key="3">
    <source>
        <dbReference type="EnsemblPlants" id="KEH42216"/>
    </source>
</evidence>
<keyword evidence="4" id="KW-1185">Reference proteome</keyword>
<proteinExistence type="predicted"/>
<accession>A0A072VKQ8</accession>
<reference evidence="2 4" key="1">
    <citation type="journal article" date="2011" name="Nature">
        <title>The Medicago genome provides insight into the evolution of rhizobial symbioses.</title>
        <authorList>
            <person name="Young N.D."/>
            <person name="Debelle F."/>
            <person name="Oldroyd G.E."/>
            <person name="Geurts R."/>
            <person name="Cannon S.B."/>
            <person name="Udvardi M.K."/>
            <person name="Benedito V.A."/>
            <person name="Mayer K.F."/>
            <person name="Gouzy J."/>
            <person name="Schoof H."/>
            <person name="Van de Peer Y."/>
            <person name="Proost S."/>
            <person name="Cook D.R."/>
            <person name="Meyers B.C."/>
            <person name="Spannagl M."/>
            <person name="Cheung F."/>
            <person name="De Mita S."/>
            <person name="Krishnakumar V."/>
            <person name="Gundlach H."/>
            <person name="Zhou S."/>
            <person name="Mudge J."/>
            <person name="Bharti A.K."/>
            <person name="Murray J.D."/>
            <person name="Naoumkina M.A."/>
            <person name="Rosen B."/>
            <person name="Silverstein K.A."/>
            <person name="Tang H."/>
            <person name="Rombauts S."/>
            <person name="Zhao P.X."/>
            <person name="Zhou P."/>
            <person name="Barbe V."/>
            <person name="Bardou P."/>
            <person name="Bechner M."/>
            <person name="Bellec A."/>
            <person name="Berger A."/>
            <person name="Berges H."/>
            <person name="Bidwell S."/>
            <person name="Bisseling T."/>
            <person name="Choisne N."/>
            <person name="Couloux A."/>
            <person name="Denny R."/>
            <person name="Deshpande S."/>
            <person name="Dai X."/>
            <person name="Doyle J.J."/>
            <person name="Dudez A.M."/>
            <person name="Farmer A.D."/>
            <person name="Fouteau S."/>
            <person name="Franken C."/>
            <person name="Gibelin C."/>
            <person name="Gish J."/>
            <person name="Goldstein S."/>
            <person name="Gonzalez A.J."/>
            <person name="Green P.J."/>
            <person name="Hallab A."/>
            <person name="Hartog M."/>
            <person name="Hua A."/>
            <person name="Humphray S.J."/>
            <person name="Jeong D.H."/>
            <person name="Jing Y."/>
            <person name="Jocker A."/>
            <person name="Kenton S.M."/>
            <person name="Kim D.J."/>
            <person name="Klee K."/>
            <person name="Lai H."/>
            <person name="Lang C."/>
            <person name="Lin S."/>
            <person name="Macmil S.L."/>
            <person name="Magdelenat G."/>
            <person name="Matthews L."/>
            <person name="McCorrison J."/>
            <person name="Monaghan E.L."/>
            <person name="Mun J.H."/>
            <person name="Najar F.Z."/>
            <person name="Nicholson C."/>
            <person name="Noirot C."/>
            <person name="O'Bleness M."/>
            <person name="Paule C.R."/>
            <person name="Poulain J."/>
            <person name="Prion F."/>
            <person name="Qin B."/>
            <person name="Qu C."/>
            <person name="Retzel E.F."/>
            <person name="Riddle C."/>
            <person name="Sallet E."/>
            <person name="Samain S."/>
            <person name="Samson N."/>
            <person name="Sanders I."/>
            <person name="Saurat O."/>
            <person name="Scarpelli C."/>
            <person name="Schiex T."/>
            <person name="Segurens B."/>
            <person name="Severin A.J."/>
            <person name="Sherrier D.J."/>
            <person name="Shi R."/>
            <person name="Sims S."/>
            <person name="Singer S.R."/>
            <person name="Sinharoy S."/>
            <person name="Sterck L."/>
            <person name="Viollet A."/>
            <person name="Wang B.B."/>
            <person name="Wang K."/>
            <person name="Wang M."/>
            <person name="Wang X."/>
            <person name="Warfsmann J."/>
            <person name="Weissenbach J."/>
            <person name="White D.D."/>
            <person name="White J.D."/>
            <person name="Wiley G.B."/>
            <person name="Wincker P."/>
            <person name="Xing Y."/>
            <person name="Yang L."/>
            <person name="Yao Z."/>
            <person name="Ying F."/>
            <person name="Zhai J."/>
            <person name="Zhou L."/>
            <person name="Zuber A."/>
            <person name="Denarie J."/>
            <person name="Dixon R.A."/>
            <person name="May G.D."/>
            <person name="Schwartz D.C."/>
            <person name="Rogers J."/>
            <person name="Quetier F."/>
            <person name="Town C.D."/>
            <person name="Roe B.A."/>
        </authorList>
    </citation>
    <scope>NUCLEOTIDE SEQUENCE [LARGE SCALE GENOMIC DNA]</scope>
    <source>
        <strain evidence="2">A17</strain>
        <strain evidence="3 4">cv. Jemalong A17</strain>
    </source>
</reference>
<name>A0A072VKQ8_MEDTR</name>
<gene>
    <name evidence="2" type="ordered locus">MTR_1g064225</name>
</gene>
<reference evidence="2 4" key="2">
    <citation type="journal article" date="2014" name="BMC Genomics">
        <title>An improved genome release (version Mt4.0) for the model legume Medicago truncatula.</title>
        <authorList>
            <person name="Tang H."/>
            <person name="Krishnakumar V."/>
            <person name="Bidwell S."/>
            <person name="Rosen B."/>
            <person name="Chan A."/>
            <person name="Zhou S."/>
            <person name="Gentzbittel L."/>
            <person name="Childs K.L."/>
            <person name="Yandell M."/>
            <person name="Gundlach H."/>
            <person name="Mayer K.F."/>
            <person name="Schwartz D.C."/>
            <person name="Town C.D."/>
        </authorList>
    </citation>
    <scope>GENOME REANNOTATION</scope>
    <source>
        <strain evidence="2">A17</strain>
        <strain evidence="3 4">cv. Jemalong A17</strain>
    </source>
</reference>
<evidence type="ECO:0000256" key="1">
    <source>
        <dbReference type="SAM" id="MobiDB-lite"/>
    </source>
</evidence>
<dbReference type="EMBL" id="CM001217">
    <property type="protein sequence ID" value="KEH42216.1"/>
    <property type="molecule type" value="Genomic_DNA"/>
</dbReference>
<dbReference type="Proteomes" id="UP000002051">
    <property type="component" value="Unassembled WGS sequence"/>
</dbReference>
<dbReference type="HOGENOM" id="CLU_2926028_0_0_1"/>